<dbReference type="AlphaFoldDB" id="B4J0Z8"/>
<organism evidence="3">
    <name type="scientific">Drosophila grimshawi</name>
    <name type="common">Hawaiian fruit fly</name>
    <name type="synonym">Idiomyia grimshawi</name>
    <dbReference type="NCBI Taxonomy" id="7222"/>
    <lineage>
        <taxon>Eukaryota</taxon>
        <taxon>Metazoa</taxon>
        <taxon>Ecdysozoa</taxon>
        <taxon>Arthropoda</taxon>
        <taxon>Hexapoda</taxon>
        <taxon>Insecta</taxon>
        <taxon>Pterygota</taxon>
        <taxon>Neoptera</taxon>
        <taxon>Endopterygota</taxon>
        <taxon>Diptera</taxon>
        <taxon>Brachycera</taxon>
        <taxon>Muscomorpha</taxon>
        <taxon>Ephydroidea</taxon>
        <taxon>Drosophilidae</taxon>
        <taxon>Drosophila</taxon>
        <taxon>Hawaiian Drosophila</taxon>
    </lineage>
</organism>
<dbReference type="InParanoid" id="B4J0Z8"/>
<evidence type="ECO:0000313" key="3">
    <source>
        <dbReference type="Proteomes" id="UP000001070"/>
    </source>
</evidence>
<name>B4J0Z8_DROGR</name>
<gene>
    <name evidence="2" type="primary">Dgri\GH14988</name>
    <name evidence="2" type="ORF">Dgri_GH14988</name>
</gene>
<dbReference type="HOGENOM" id="CLU_1706131_0_0_1"/>
<evidence type="ECO:0000256" key="1">
    <source>
        <dbReference type="SAM" id="MobiDB-lite"/>
    </source>
</evidence>
<dbReference type="eggNOG" id="ENOG502TM0A">
    <property type="taxonomic scope" value="Eukaryota"/>
</dbReference>
<evidence type="ECO:0000313" key="2">
    <source>
        <dbReference type="EMBL" id="EDV96853.1"/>
    </source>
</evidence>
<feature type="region of interest" description="Disordered" evidence="1">
    <location>
        <begin position="17"/>
        <end position="63"/>
    </location>
</feature>
<protein>
    <submittedName>
        <fullName evidence="2">GH14988</fullName>
    </submittedName>
</protein>
<keyword evidence="3" id="KW-1185">Reference proteome</keyword>
<reference evidence="2 3" key="1">
    <citation type="journal article" date="2007" name="Nature">
        <title>Evolution of genes and genomes on the Drosophila phylogeny.</title>
        <authorList>
            <consortium name="Drosophila 12 Genomes Consortium"/>
            <person name="Clark A.G."/>
            <person name="Eisen M.B."/>
            <person name="Smith D.R."/>
            <person name="Bergman C.M."/>
            <person name="Oliver B."/>
            <person name="Markow T.A."/>
            <person name="Kaufman T.C."/>
            <person name="Kellis M."/>
            <person name="Gelbart W."/>
            <person name="Iyer V.N."/>
            <person name="Pollard D.A."/>
            <person name="Sackton T.B."/>
            <person name="Larracuente A.M."/>
            <person name="Singh N.D."/>
            <person name="Abad J.P."/>
            <person name="Abt D.N."/>
            <person name="Adryan B."/>
            <person name="Aguade M."/>
            <person name="Akashi H."/>
            <person name="Anderson W.W."/>
            <person name="Aquadro C.F."/>
            <person name="Ardell D.H."/>
            <person name="Arguello R."/>
            <person name="Artieri C.G."/>
            <person name="Barbash D.A."/>
            <person name="Barker D."/>
            <person name="Barsanti P."/>
            <person name="Batterham P."/>
            <person name="Batzoglou S."/>
            <person name="Begun D."/>
            <person name="Bhutkar A."/>
            <person name="Blanco E."/>
            <person name="Bosak S.A."/>
            <person name="Bradley R.K."/>
            <person name="Brand A.D."/>
            <person name="Brent M.R."/>
            <person name="Brooks A.N."/>
            <person name="Brown R.H."/>
            <person name="Butlin R.K."/>
            <person name="Caggese C."/>
            <person name="Calvi B.R."/>
            <person name="Bernardo de Carvalho A."/>
            <person name="Caspi A."/>
            <person name="Castrezana S."/>
            <person name="Celniker S.E."/>
            <person name="Chang J.L."/>
            <person name="Chapple C."/>
            <person name="Chatterji S."/>
            <person name="Chinwalla A."/>
            <person name="Civetta A."/>
            <person name="Clifton S.W."/>
            <person name="Comeron J.M."/>
            <person name="Costello J.C."/>
            <person name="Coyne J.A."/>
            <person name="Daub J."/>
            <person name="David R.G."/>
            <person name="Delcher A.L."/>
            <person name="Delehaunty K."/>
            <person name="Do C.B."/>
            <person name="Ebling H."/>
            <person name="Edwards K."/>
            <person name="Eickbush T."/>
            <person name="Evans J.D."/>
            <person name="Filipski A."/>
            <person name="Findeiss S."/>
            <person name="Freyhult E."/>
            <person name="Fulton L."/>
            <person name="Fulton R."/>
            <person name="Garcia A.C."/>
            <person name="Gardiner A."/>
            <person name="Garfield D.A."/>
            <person name="Garvin B.E."/>
            <person name="Gibson G."/>
            <person name="Gilbert D."/>
            <person name="Gnerre S."/>
            <person name="Godfrey J."/>
            <person name="Good R."/>
            <person name="Gotea V."/>
            <person name="Gravely B."/>
            <person name="Greenberg A.J."/>
            <person name="Griffiths-Jones S."/>
            <person name="Gross S."/>
            <person name="Guigo R."/>
            <person name="Gustafson E.A."/>
            <person name="Haerty W."/>
            <person name="Hahn M.W."/>
            <person name="Halligan D.L."/>
            <person name="Halpern A.L."/>
            <person name="Halter G.M."/>
            <person name="Han M.V."/>
            <person name="Heger A."/>
            <person name="Hillier L."/>
            <person name="Hinrichs A.S."/>
            <person name="Holmes I."/>
            <person name="Hoskins R.A."/>
            <person name="Hubisz M.J."/>
            <person name="Hultmark D."/>
            <person name="Huntley M.A."/>
            <person name="Jaffe D.B."/>
            <person name="Jagadeeshan S."/>
            <person name="Jeck W.R."/>
            <person name="Johnson J."/>
            <person name="Jones C.D."/>
            <person name="Jordan W.C."/>
            <person name="Karpen G.H."/>
            <person name="Kataoka E."/>
            <person name="Keightley P.D."/>
            <person name="Kheradpour P."/>
            <person name="Kirkness E.F."/>
            <person name="Koerich L.B."/>
            <person name="Kristiansen K."/>
            <person name="Kudrna D."/>
            <person name="Kulathinal R.J."/>
            <person name="Kumar S."/>
            <person name="Kwok R."/>
            <person name="Lander E."/>
            <person name="Langley C.H."/>
            <person name="Lapoint R."/>
            <person name="Lazzaro B.P."/>
            <person name="Lee S.J."/>
            <person name="Levesque L."/>
            <person name="Li R."/>
            <person name="Lin C.F."/>
            <person name="Lin M.F."/>
            <person name="Lindblad-Toh K."/>
            <person name="Llopart A."/>
            <person name="Long M."/>
            <person name="Low L."/>
            <person name="Lozovsky E."/>
            <person name="Lu J."/>
            <person name="Luo M."/>
            <person name="Machado C.A."/>
            <person name="Makalowski W."/>
            <person name="Marzo M."/>
            <person name="Matsuda M."/>
            <person name="Matzkin L."/>
            <person name="McAllister B."/>
            <person name="McBride C.S."/>
            <person name="McKernan B."/>
            <person name="McKernan K."/>
            <person name="Mendez-Lago M."/>
            <person name="Minx P."/>
            <person name="Mollenhauer M.U."/>
            <person name="Montooth K."/>
            <person name="Mount S.M."/>
            <person name="Mu X."/>
            <person name="Myers E."/>
            <person name="Negre B."/>
            <person name="Newfeld S."/>
            <person name="Nielsen R."/>
            <person name="Noor M.A."/>
            <person name="O'Grady P."/>
            <person name="Pachter L."/>
            <person name="Papaceit M."/>
            <person name="Parisi M.J."/>
            <person name="Parisi M."/>
            <person name="Parts L."/>
            <person name="Pedersen J.S."/>
            <person name="Pesole G."/>
            <person name="Phillippy A.M."/>
            <person name="Ponting C.P."/>
            <person name="Pop M."/>
            <person name="Porcelli D."/>
            <person name="Powell J.R."/>
            <person name="Prohaska S."/>
            <person name="Pruitt K."/>
            <person name="Puig M."/>
            <person name="Quesneville H."/>
            <person name="Ram K.R."/>
            <person name="Rand D."/>
            <person name="Rasmussen M.D."/>
            <person name="Reed L.K."/>
            <person name="Reenan R."/>
            <person name="Reily A."/>
            <person name="Remington K.A."/>
            <person name="Rieger T.T."/>
            <person name="Ritchie M.G."/>
            <person name="Robin C."/>
            <person name="Rogers Y.H."/>
            <person name="Rohde C."/>
            <person name="Rozas J."/>
            <person name="Rubenfield M.J."/>
            <person name="Ruiz A."/>
            <person name="Russo S."/>
            <person name="Salzberg S.L."/>
            <person name="Sanchez-Gracia A."/>
            <person name="Saranga D.J."/>
            <person name="Sato H."/>
            <person name="Schaeffer S.W."/>
            <person name="Schatz M.C."/>
            <person name="Schlenke T."/>
            <person name="Schwartz R."/>
            <person name="Segarra C."/>
            <person name="Singh R.S."/>
            <person name="Sirot L."/>
            <person name="Sirota M."/>
            <person name="Sisneros N.B."/>
            <person name="Smith C.D."/>
            <person name="Smith T.F."/>
            <person name="Spieth J."/>
            <person name="Stage D.E."/>
            <person name="Stark A."/>
            <person name="Stephan W."/>
            <person name="Strausberg R.L."/>
            <person name="Strempel S."/>
            <person name="Sturgill D."/>
            <person name="Sutton G."/>
            <person name="Sutton G.G."/>
            <person name="Tao W."/>
            <person name="Teichmann S."/>
            <person name="Tobari Y.N."/>
            <person name="Tomimura Y."/>
            <person name="Tsolas J.M."/>
            <person name="Valente V.L."/>
            <person name="Venter E."/>
            <person name="Venter J.C."/>
            <person name="Vicario S."/>
            <person name="Vieira F.G."/>
            <person name="Vilella A.J."/>
            <person name="Villasante A."/>
            <person name="Walenz B."/>
            <person name="Wang J."/>
            <person name="Wasserman M."/>
            <person name="Watts T."/>
            <person name="Wilson D."/>
            <person name="Wilson R.K."/>
            <person name="Wing R.A."/>
            <person name="Wolfner M.F."/>
            <person name="Wong A."/>
            <person name="Wong G.K."/>
            <person name="Wu C.I."/>
            <person name="Wu G."/>
            <person name="Yamamoto D."/>
            <person name="Yang H.P."/>
            <person name="Yang S.P."/>
            <person name="Yorke J.A."/>
            <person name="Yoshida K."/>
            <person name="Zdobnov E."/>
            <person name="Zhang P."/>
            <person name="Zhang Y."/>
            <person name="Zimin A.V."/>
            <person name="Baldwin J."/>
            <person name="Abdouelleil A."/>
            <person name="Abdulkadir J."/>
            <person name="Abebe A."/>
            <person name="Abera B."/>
            <person name="Abreu J."/>
            <person name="Acer S.C."/>
            <person name="Aftuck L."/>
            <person name="Alexander A."/>
            <person name="An P."/>
            <person name="Anderson E."/>
            <person name="Anderson S."/>
            <person name="Arachi H."/>
            <person name="Azer M."/>
            <person name="Bachantsang P."/>
            <person name="Barry A."/>
            <person name="Bayul T."/>
            <person name="Berlin A."/>
            <person name="Bessette D."/>
            <person name="Bloom T."/>
            <person name="Blye J."/>
            <person name="Boguslavskiy L."/>
            <person name="Bonnet C."/>
            <person name="Boukhgalter B."/>
            <person name="Bourzgui I."/>
            <person name="Brown A."/>
            <person name="Cahill P."/>
            <person name="Channer S."/>
            <person name="Cheshatsang Y."/>
            <person name="Chuda L."/>
            <person name="Citroen M."/>
            <person name="Collymore A."/>
            <person name="Cooke P."/>
            <person name="Costello M."/>
            <person name="D'Aco K."/>
            <person name="Daza R."/>
            <person name="De Haan G."/>
            <person name="DeGray S."/>
            <person name="DeMaso C."/>
            <person name="Dhargay N."/>
            <person name="Dooley K."/>
            <person name="Dooley E."/>
            <person name="Doricent M."/>
            <person name="Dorje P."/>
            <person name="Dorjee K."/>
            <person name="Dupes A."/>
            <person name="Elong R."/>
            <person name="Falk J."/>
            <person name="Farina A."/>
            <person name="Faro S."/>
            <person name="Ferguson D."/>
            <person name="Fisher S."/>
            <person name="Foley C.D."/>
            <person name="Franke A."/>
            <person name="Friedrich D."/>
            <person name="Gadbois L."/>
            <person name="Gearin G."/>
            <person name="Gearin C.R."/>
            <person name="Giannoukos G."/>
            <person name="Goode T."/>
            <person name="Graham J."/>
            <person name="Grandbois E."/>
            <person name="Grewal S."/>
            <person name="Gyaltsen K."/>
            <person name="Hafez N."/>
            <person name="Hagos B."/>
            <person name="Hall J."/>
            <person name="Henson C."/>
            <person name="Hollinger A."/>
            <person name="Honan T."/>
            <person name="Huard M.D."/>
            <person name="Hughes L."/>
            <person name="Hurhula B."/>
            <person name="Husby M.E."/>
            <person name="Kamat A."/>
            <person name="Kanga B."/>
            <person name="Kashin S."/>
            <person name="Khazanovich D."/>
            <person name="Kisner P."/>
            <person name="Lance K."/>
            <person name="Lara M."/>
            <person name="Lee W."/>
            <person name="Lennon N."/>
            <person name="Letendre F."/>
            <person name="LeVine R."/>
            <person name="Lipovsky A."/>
            <person name="Liu X."/>
            <person name="Liu J."/>
            <person name="Liu S."/>
            <person name="Lokyitsang T."/>
            <person name="Lokyitsang Y."/>
            <person name="Lubonja R."/>
            <person name="Lui A."/>
            <person name="MacDonald P."/>
            <person name="Magnisalis V."/>
            <person name="Maru K."/>
            <person name="Matthews C."/>
            <person name="McCusker W."/>
            <person name="McDonough S."/>
            <person name="Mehta T."/>
            <person name="Meldrim J."/>
            <person name="Meneus L."/>
            <person name="Mihai O."/>
            <person name="Mihalev A."/>
            <person name="Mihova T."/>
            <person name="Mittelman R."/>
            <person name="Mlenga V."/>
            <person name="Montmayeur A."/>
            <person name="Mulrain L."/>
            <person name="Navidi A."/>
            <person name="Naylor J."/>
            <person name="Negash T."/>
            <person name="Nguyen T."/>
            <person name="Nguyen N."/>
            <person name="Nicol R."/>
            <person name="Norbu C."/>
            <person name="Norbu N."/>
            <person name="Novod N."/>
            <person name="O'Neill B."/>
            <person name="Osman S."/>
            <person name="Markiewicz E."/>
            <person name="Oyono O.L."/>
            <person name="Patti C."/>
            <person name="Phunkhang P."/>
            <person name="Pierre F."/>
            <person name="Priest M."/>
            <person name="Raghuraman S."/>
            <person name="Rege F."/>
            <person name="Reyes R."/>
            <person name="Rise C."/>
            <person name="Rogov P."/>
            <person name="Ross K."/>
            <person name="Ryan E."/>
            <person name="Settipalli S."/>
            <person name="Shea T."/>
            <person name="Sherpa N."/>
            <person name="Shi L."/>
            <person name="Shih D."/>
            <person name="Sparrow T."/>
            <person name="Spaulding J."/>
            <person name="Stalker J."/>
            <person name="Stange-Thomann N."/>
            <person name="Stavropoulos S."/>
            <person name="Stone C."/>
            <person name="Strader C."/>
            <person name="Tesfaye S."/>
            <person name="Thomson T."/>
            <person name="Thoulutsang Y."/>
            <person name="Thoulutsang D."/>
            <person name="Topham K."/>
            <person name="Topping I."/>
            <person name="Tsamla T."/>
            <person name="Vassiliev H."/>
            <person name="Vo A."/>
            <person name="Wangchuk T."/>
            <person name="Wangdi T."/>
            <person name="Weiand M."/>
            <person name="Wilkinson J."/>
            <person name="Wilson A."/>
            <person name="Yadav S."/>
            <person name="Young G."/>
            <person name="Yu Q."/>
            <person name="Zembek L."/>
            <person name="Zhong D."/>
            <person name="Zimmer A."/>
            <person name="Zwirko Z."/>
            <person name="Jaffe D.B."/>
            <person name="Alvarez P."/>
            <person name="Brockman W."/>
            <person name="Butler J."/>
            <person name="Chin C."/>
            <person name="Gnerre S."/>
            <person name="Grabherr M."/>
            <person name="Kleber M."/>
            <person name="Mauceli E."/>
            <person name="MacCallum I."/>
        </authorList>
    </citation>
    <scope>NUCLEOTIDE SEQUENCE [LARGE SCALE GENOMIC DNA]</scope>
    <source>
        <strain evidence="3">Tucson 15287-2541.00</strain>
    </source>
</reference>
<dbReference type="Proteomes" id="UP000001070">
    <property type="component" value="Unassembled WGS sequence"/>
</dbReference>
<proteinExistence type="predicted"/>
<feature type="compositionally biased region" description="Low complexity" evidence="1">
    <location>
        <begin position="24"/>
        <end position="47"/>
    </location>
</feature>
<sequence>MGNRLSGLWCKKTTTLHINSDPKQPQQQQQQQQQEKLNENSICNNNKSNRKKSVGAASGAGGAGGGCGSFGGTFRFGSARRLSLTSCASKDRNTANKTSNCPISTIEAQYQDLVKTKAAAQQSRDEKANMKHDNTQLPTVKNVPRPASLGSQAGAAVDVNGERRCLCAREFLKPLLESGGDS</sequence>
<accession>B4J0Z8</accession>
<dbReference type="EMBL" id="CH916366">
    <property type="protein sequence ID" value="EDV96853.1"/>
    <property type="molecule type" value="Genomic_DNA"/>
</dbReference>